<proteinExistence type="predicted"/>
<feature type="compositionally biased region" description="Polar residues" evidence="7">
    <location>
        <begin position="7"/>
        <end position="25"/>
    </location>
</feature>
<dbReference type="Proteomes" id="UP000000759">
    <property type="component" value="Chromosome 16"/>
</dbReference>
<keyword evidence="3" id="KW-0489">Methyltransferase</keyword>
<name>B7G6B7_PHATC</name>
<evidence type="ECO:0000256" key="2">
    <source>
        <dbReference type="ARBA" id="ARBA00011977"/>
    </source>
</evidence>
<dbReference type="GO" id="GO:0043527">
    <property type="term" value="C:tRNA methyltransferase complex"/>
    <property type="evidence" value="ECO:0007669"/>
    <property type="project" value="TreeGrafter"/>
</dbReference>
<gene>
    <name evidence="8" type="ORF">PHATRDRAFT_48200</name>
</gene>
<reference evidence="8 9" key="1">
    <citation type="journal article" date="2008" name="Nature">
        <title>The Phaeodactylum genome reveals the evolutionary history of diatom genomes.</title>
        <authorList>
            <person name="Bowler C."/>
            <person name="Allen A.E."/>
            <person name="Badger J.H."/>
            <person name="Grimwood J."/>
            <person name="Jabbari K."/>
            <person name="Kuo A."/>
            <person name="Maheswari U."/>
            <person name="Martens C."/>
            <person name="Maumus F."/>
            <person name="Otillar R.P."/>
            <person name="Rayko E."/>
            <person name="Salamov A."/>
            <person name="Vandepoele K."/>
            <person name="Beszteri B."/>
            <person name="Gruber A."/>
            <person name="Heijde M."/>
            <person name="Katinka M."/>
            <person name="Mock T."/>
            <person name="Valentin K."/>
            <person name="Verret F."/>
            <person name="Berges J.A."/>
            <person name="Brownlee C."/>
            <person name="Cadoret J.P."/>
            <person name="Chiovitti A."/>
            <person name="Choi C.J."/>
            <person name="Coesel S."/>
            <person name="De Martino A."/>
            <person name="Detter J.C."/>
            <person name="Durkin C."/>
            <person name="Falciatore A."/>
            <person name="Fournet J."/>
            <person name="Haruta M."/>
            <person name="Huysman M.J."/>
            <person name="Jenkins B.D."/>
            <person name="Jiroutova K."/>
            <person name="Jorgensen R.E."/>
            <person name="Joubert Y."/>
            <person name="Kaplan A."/>
            <person name="Kroger N."/>
            <person name="Kroth P.G."/>
            <person name="La Roche J."/>
            <person name="Lindquist E."/>
            <person name="Lommer M."/>
            <person name="Martin-Jezequel V."/>
            <person name="Lopez P.J."/>
            <person name="Lucas S."/>
            <person name="Mangogna M."/>
            <person name="McGinnis K."/>
            <person name="Medlin L.K."/>
            <person name="Montsant A."/>
            <person name="Oudot-Le Secq M.P."/>
            <person name="Napoli C."/>
            <person name="Obornik M."/>
            <person name="Parker M.S."/>
            <person name="Petit J.L."/>
            <person name="Porcel B.M."/>
            <person name="Poulsen N."/>
            <person name="Robison M."/>
            <person name="Rychlewski L."/>
            <person name="Rynearson T.A."/>
            <person name="Schmutz J."/>
            <person name="Shapiro H."/>
            <person name="Siaut M."/>
            <person name="Stanley M."/>
            <person name="Sussman M.R."/>
            <person name="Taylor A.R."/>
            <person name="Vardi A."/>
            <person name="von Dassow P."/>
            <person name="Vyverman W."/>
            <person name="Willis A."/>
            <person name="Wyrwicz L.S."/>
            <person name="Rokhsar D.S."/>
            <person name="Weissenbach J."/>
            <person name="Armbrust E.V."/>
            <person name="Green B.R."/>
            <person name="Van de Peer Y."/>
            <person name="Grigoriev I.V."/>
        </authorList>
    </citation>
    <scope>NUCLEOTIDE SEQUENCE [LARGE SCALE GENOMIC DNA]</scope>
    <source>
        <strain evidence="8 9">CCAP 1055/1</strain>
    </source>
</reference>
<dbReference type="RefSeq" id="XP_002182698.1">
    <property type="nucleotide sequence ID" value="XM_002182662.1"/>
</dbReference>
<dbReference type="GO" id="GO:0008176">
    <property type="term" value="F:tRNA (guanine(46)-N7)-methyltransferase activity"/>
    <property type="evidence" value="ECO:0007669"/>
    <property type="project" value="UniProtKB-EC"/>
</dbReference>
<dbReference type="AlphaFoldDB" id="B7G6B7"/>
<accession>B7G6B7</accession>
<dbReference type="GeneID" id="7203328"/>
<dbReference type="KEGG" id="pti:PHATRDRAFT_48200"/>
<evidence type="ECO:0000313" key="9">
    <source>
        <dbReference type="Proteomes" id="UP000000759"/>
    </source>
</evidence>
<reference evidence="9" key="2">
    <citation type="submission" date="2008-08" db="EMBL/GenBank/DDBJ databases">
        <authorList>
            <consortium name="Diatom Consortium"/>
            <person name="Grigoriev I."/>
            <person name="Grimwood J."/>
            <person name="Kuo A."/>
            <person name="Otillar R.P."/>
            <person name="Salamov A."/>
            <person name="Detter J.C."/>
            <person name="Lindquist E."/>
            <person name="Shapiro H."/>
            <person name="Lucas S."/>
            <person name="Glavina del Rio T."/>
            <person name="Pitluck S."/>
            <person name="Rokhsar D."/>
            <person name="Bowler C."/>
        </authorList>
    </citation>
    <scope>GENOME REANNOTATION</scope>
    <source>
        <strain evidence="9">CCAP 1055/1</strain>
    </source>
</reference>
<evidence type="ECO:0000256" key="6">
    <source>
        <dbReference type="ARBA" id="ARBA00022694"/>
    </source>
</evidence>
<evidence type="ECO:0000256" key="7">
    <source>
        <dbReference type="SAM" id="MobiDB-lite"/>
    </source>
</evidence>
<dbReference type="eggNOG" id="ENOG502T9KA">
    <property type="taxonomic scope" value="Eukaryota"/>
</dbReference>
<dbReference type="OrthoDB" id="45565at2759"/>
<evidence type="ECO:0000256" key="5">
    <source>
        <dbReference type="ARBA" id="ARBA00022691"/>
    </source>
</evidence>
<dbReference type="Gene3D" id="3.40.50.150">
    <property type="entry name" value="Vaccinia Virus protein VP39"/>
    <property type="match status" value="1"/>
</dbReference>
<dbReference type="HOGENOM" id="CLU_892714_0_0_1"/>
<dbReference type="EMBL" id="CM000618">
    <property type="protein sequence ID" value="EEC45985.1"/>
    <property type="molecule type" value="Genomic_DNA"/>
</dbReference>
<dbReference type="PROSITE" id="PS51625">
    <property type="entry name" value="SAM_MT_TRMB"/>
    <property type="match status" value="1"/>
</dbReference>
<protein>
    <recommendedName>
        <fullName evidence="2">tRNA (guanine(46)-N(7))-methyltransferase</fullName>
        <ecNumber evidence="2">2.1.1.33</ecNumber>
    </recommendedName>
</protein>
<feature type="region of interest" description="Disordered" evidence="7">
    <location>
        <begin position="1"/>
        <end position="27"/>
    </location>
</feature>
<evidence type="ECO:0000256" key="3">
    <source>
        <dbReference type="ARBA" id="ARBA00022603"/>
    </source>
</evidence>
<comment type="catalytic activity">
    <reaction evidence="1">
        <text>guanosine(46) in tRNA + S-adenosyl-L-methionine = N(7)-methylguanosine(46) in tRNA + S-adenosyl-L-homocysteine</text>
        <dbReference type="Rhea" id="RHEA:42708"/>
        <dbReference type="Rhea" id="RHEA-COMP:10188"/>
        <dbReference type="Rhea" id="RHEA-COMP:10189"/>
        <dbReference type="ChEBI" id="CHEBI:57856"/>
        <dbReference type="ChEBI" id="CHEBI:59789"/>
        <dbReference type="ChEBI" id="CHEBI:74269"/>
        <dbReference type="ChEBI" id="CHEBI:74480"/>
        <dbReference type="EC" id="2.1.1.33"/>
    </reaction>
</comment>
<dbReference type="InterPro" id="IPR029063">
    <property type="entry name" value="SAM-dependent_MTases_sf"/>
</dbReference>
<evidence type="ECO:0000313" key="8">
    <source>
        <dbReference type="EMBL" id="EEC45985.1"/>
    </source>
</evidence>
<dbReference type="EC" id="2.1.1.33" evidence="2"/>
<keyword evidence="9" id="KW-1185">Reference proteome</keyword>
<dbReference type="InParanoid" id="B7G6B7"/>
<dbReference type="Pfam" id="PF02390">
    <property type="entry name" value="Methyltransf_4"/>
    <property type="match status" value="2"/>
</dbReference>
<sequence>MADAHVTENSSSSEIPTTEQSNPSSNEREASIILNGIQRNYQSRKPKWWRQLSGKATKGQRRCMAEMQSHRLKTPAYREFFQFDHIFGRADPTVGVEIGFGSGHNLLCLAQKYPDIYWIGSEIHKPGLGKVYLKIKEGIRRKALWTGYTIYREELDPAFGGSHPENVNEKDEWIDTNEPLEHHPYSNLRLCGDGVKILPYLDEATVDLFLVTFPDPFPKEHQQRWRIFQTSTVKEMRRALKQNGKLFLATDDERCFQWAQDVVDRVNAESECFARLLACPPRQEWLPCVSQYELQGWAEGRETNTICWEAIG</sequence>
<dbReference type="InterPro" id="IPR003358">
    <property type="entry name" value="tRNA_(Gua-N-7)_MeTrfase_Trmb"/>
</dbReference>
<evidence type="ECO:0000256" key="4">
    <source>
        <dbReference type="ARBA" id="ARBA00022679"/>
    </source>
</evidence>
<dbReference type="PaxDb" id="2850-Phatr48200"/>
<organism evidence="8 9">
    <name type="scientific">Phaeodactylum tricornutum (strain CCAP 1055/1)</name>
    <dbReference type="NCBI Taxonomy" id="556484"/>
    <lineage>
        <taxon>Eukaryota</taxon>
        <taxon>Sar</taxon>
        <taxon>Stramenopiles</taxon>
        <taxon>Ochrophyta</taxon>
        <taxon>Bacillariophyta</taxon>
        <taxon>Bacillariophyceae</taxon>
        <taxon>Bacillariophycidae</taxon>
        <taxon>Naviculales</taxon>
        <taxon>Phaeodactylaceae</taxon>
        <taxon>Phaeodactylum</taxon>
    </lineage>
</organism>
<dbReference type="SUPFAM" id="SSF53335">
    <property type="entry name" value="S-adenosyl-L-methionine-dependent methyltransferases"/>
    <property type="match status" value="1"/>
</dbReference>
<dbReference type="PANTHER" id="PTHR23417">
    <property type="entry name" value="3-DEOXY-D-MANNO-OCTULOSONIC-ACID TRANSFERASE/TRNA GUANINE-N 7 - -METHYLTRANSFERASE"/>
    <property type="match status" value="1"/>
</dbReference>
<dbReference type="STRING" id="556484.B7G6B7"/>
<keyword evidence="5" id="KW-0949">S-adenosyl-L-methionine</keyword>
<dbReference type="PANTHER" id="PTHR23417:SF14">
    <property type="entry name" value="PENTACOTRIPEPTIDE-REPEAT REGION OF PRORP DOMAIN-CONTAINING PROTEIN"/>
    <property type="match status" value="1"/>
</dbReference>
<keyword evidence="6" id="KW-0819">tRNA processing</keyword>
<evidence type="ECO:0000256" key="1">
    <source>
        <dbReference type="ARBA" id="ARBA00000142"/>
    </source>
</evidence>
<keyword evidence="4" id="KW-0808">Transferase</keyword>